<reference evidence="1 2" key="1">
    <citation type="submission" date="2018-01" db="EMBL/GenBank/DDBJ databases">
        <title>Draft genome of the strawberry crown rot pathogen Phytophthora cactorum.</title>
        <authorList>
            <person name="Armitage A.D."/>
            <person name="Lysoe E."/>
            <person name="Nellist C.F."/>
            <person name="Harrison R.J."/>
            <person name="Brurberg M.B."/>
        </authorList>
    </citation>
    <scope>NUCLEOTIDE SEQUENCE [LARGE SCALE GENOMIC DNA]</scope>
    <source>
        <strain evidence="1 2">10300</strain>
    </source>
</reference>
<dbReference type="Proteomes" id="UP000251314">
    <property type="component" value="Unassembled WGS sequence"/>
</dbReference>
<dbReference type="VEuPathDB" id="FungiDB:PC110_g13933"/>
<dbReference type="Gene3D" id="2.40.70.10">
    <property type="entry name" value="Acid Proteases"/>
    <property type="match status" value="1"/>
</dbReference>
<keyword evidence="2" id="KW-1185">Reference proteome</keyword>
<dbReference type="Gene3D" id="3.30.70.270">
    <property type="match status" value="1"/>
</dbReference>
<dbReference type="InterPro" id="IPR021109">
    <property type="entry name" value="Peptidase_aspartic_dom_sf"/>
</dbReference>
<evidence type="ECO:0000313" key="1">
    <source>
        <dbReference type="EMBL" id="RAW29690.1"/>
    </source>
</evidence>
<dbReference type="STRING" id="29920.A0A329RZC8"/>
<name>A0A329RZC8_9STRA</name>
<proteinExistence type="predicted"/>
<comment type="caution">
    <text evidence="1">The sequence shown here is derived from an EMBL/GenBank/DDBJ whole genome shotgun (WGS) entry which is preliminary data.</text>
</comment>
<evidence type="ECO:0000313" key="2">
    <source>
        <dbReference type="Proteomes" id="UP000251314"/>
    </source>
</evidence>
<gene>
    <name evidence="1" type="ORF">PC110_g13933</name>
</gene>
<dbReference type="Gene3D" id="3.10.10.10">
    <property type="entry name" value="HIV Type 1 Reverse Transcriptase, subunit A, domain 1"/>
    <property type="match status" value="1"/>
</dbReference>
<dbReference type="OrthoDB" id="120945at2759"/>
<dbReference type="EMBL" id="MJFZ01000412">
    <property type="protein sequence ID" value="RAW29690.1"/>
    <property type="molecule type" value="Genomic_DNA"/>
</dbReference>
<accession>A0A329RZC8</accession>
<sequence length="344" mass="38856">MVTYNYRARLTINQPLPLLAAVLSIYAACPHFAARAGLTIRKHAGLLTIRLGGGKEAVIPRRVTSFSIILPDLSIYTTGAFVMDIPESCDVMLGMPWLEEVNPIIDWTAKSLRDYFTHWYQSEVGVTRLVRPRDLHKLLNPTDNKFGFVINASDKTTMTSKAAAAWKTLEGTQVYPLLLEFRDVFRSELPSAPLIRQGNIDASIDSSGSNPVDRKQFPFSREQREAILQWTREMRKAKLIRPSNSTYCAPTFCIRKADGKWRIVHVFRGLNAKVRVPANPIPRKDEILRAMSGGKMFSALDLLWGYFQVKLWEDSIPYTAFANPGRALRVPRDADGHLEQPVLL</sequence>
<dbReference type="PANTHER" id="PTHR15503:SF22">
    <property type="entry name" value="TRANSPOSON TY3-I GAG POLYPROTEIN"/>
    <property type="match status" value="1"/>
</dbReference>
<dbReference type="PANTHER" id="PTHR15503">
    <property type="entry name" value="LDOC1 RELATED"/>
    <property type="match status" value="1"/>
</dbReference>
<dbReference type="SUPFAM" id="SSF56672">
    <property type="entry name" value="DNA/RNA polymerases"/>
    <property type="match status" value="1"/>
</dbReference>
<dbReference type="InterPro" id="IPR043502">
    <property type="entry name" value="DNA/RNA_pol_sf"/>
</dbReference>
<evidence type="ECO:0008006" key="3">
    <source>
        <dbReference type="Google" id="ProtNLM"/>
    </source>
</evidence>
<dbReference type="CDD" id="cd01647">
    <property type="entry name" value="RT_LTR"/>
    <property type="match status" value="1"/>
</dbReference>
<organism evidence="1 2">
    <name type="scientific">Phytophthora cactorum</name>
    <dbReference type="NCBI Taxonomy" id="29920"/>
    <lineage>
        <taxon>Eukaryota</taxon>
        <taxon>Sar</taxon>
        <taxon>Stramenopiles</taxon>
        <taxon>Oomycota</taxon>
        <taxon>Peronosporomycetes</taxon>
        <taxon>Peronosporales</taxon>
        <taxon>Peronosporaceae</taxon>
        <taxon>Phytophthora</taxon>
    </lineage>
</organism>
<dbReference type="InterPro" id="IPR032567">
    <property type="entry name" value="RTL1-rel"/>
</dbReference>
<protein>
    <recommendedName>
        <fullName evidence="3">Reverse transcriptase domain-containing protein</fullName>
    </recommendedName>
</protein>
<dbReference type="AlphaFoldDB" id="A0A329RZC8"/>
<dbReference type="InterPro" id="IPR043128">
    <property type="entry name" value="Rev_trsase/Diguanyl_cyclase"/>
</dbReference>